<keyword evidence="1" id="KW-0175">Coiled coil</keyword>
<dbReference type="InterPro" id="IPR036785">
    <property type="entry name" value="YkyA-like_sf"/>
</dbReference>
<accession>A0A942ULJ4</accession>
<reference evidence="2 3" key="1">
    <citation type="submission" date="2021-05" db="EMBL/GenBank/DDBJ databases">
        <title>Novel Bacillus species.</title>
        <authorList>
            <person name="Liu G."/>
        </authorList>
    </citation>
    <scope>NUCLEOTIDE SEQUENCE [LARGE SCALE GENOMIC DNA]</scope>
    <source>
        <strain evidence="2 3">FJAT-49682</strain>
    </source>
</reference>
<evidence type="ECO:0000256" key="1">
    <source>
        <dbReference type="SAM" id="Coils"/>
    </source>
</evidence>
<name>A0A942ULJ4_9BACI</name>
<protein>
    <submittedName>
        <fullName evidence="2">YkyA family protein</fullName>
    </submittedName>
</protein>
<feature type="coiled-coil region" evidence="1">
    <location>
        <begin position="159"/>
        <end position="203"/>
    </location>
</feature>
<gene>
    <name evidence="2" type="ORF">KHA91_01740</name>
</gene>
<organism evidence="2 3">
    <name type="scientific">Lederbergia citrea</name>
    <dbReference type="NCBI Taxonomy" id="2833581"/>
    <lineage>
        <taxon>Bacteria</taxon>
        <taxon>Bacillati</taxon>
        <taxon>Bacillota</taxon>
        <taxon>Bacilli</taxon>
        <taxon>Bacillales</taxon>
        <taxon>Bacillaceae</taxon>
        <taxon>Lederbergia</taxon>
    </lineage>
</organism>
<dbReference type="PROSITE" id="PS51257">
    <property type="entry name" value="PROKAR_LIPOPROTEIN"/>
    <property type="match status" value="1"/>
</dbReference>
<comment type="caution">
    <text evidence="2">The sequence shown here is derived from an EMBL/GenBank/DDBJ whole genome shotgun (WGS) entry which is preliminary data.</text>
</comment>
<dbReference type="Gene3D" id="1.20.120.570">
    <property type="entry name" value="YkyA-like"/>
    <property type="match status" value="1"/>
</dbReference>
<dbReference type="AlphaFoldDB" id="A0A942ULJ4"/>
<dbReference type="SUPFAM" id="SSF140423">
    <property type="entry name" value="MW0975(SA0943)-like"/>
    <property type="match status" value="1"/>
</dbReference>
<dbReference type="Pfam" id="PF10368">
    <property type="entry name" value="YkyA"/>
    <property type="match status" value="1"/>
</dbReference>
<dbReference type="EMBL" id="JAGYPN010000001">
    <property type="protein sequence ID" value="MBS4221477.1"/>
    <property type="molecule type" value="Genomic_DNA"/>
</dbReference>
<keyword evidence="3" id="KW-1185">Reference proteome</keyword>
<dbReference type="RefSeq" id="WP_213096495.1">
    <property type="nucleotide sequence ID" value="NZ_JAGYPH010000001.1"/>
</dbReference>
<evidence type="ECO:0000313" key="2">
    <source>
        <dbReference type="EMBL" id="MBS4221477.1"/>
    </source>
</evidence>
<dbReference type="InterPro" id="IPR019454">
    <property type="entry name" value="Lipoprot_YkyA-like"/>
</dbReference>
<sequence length="216" mass="25138">MNKLHIFVMVFVFSFIISGCASPEESIYETVEATAVKEENFDKQQEPLAELEAAEKSLFDKIMALGMKEFDQITKLADEALVNLDKREEFMKKEKESLDASKEELNKATEEINKIKDNELKKQAEEMQQLMNNRYKTHEQLYSAYLSGLSEDRKIYQLIKDKNLKMEDLTDQIEKANQAYESVFELNSQFNEQTEKLNEAKIKFYKNAGINIEKSS</sequence>
<proteinExistence type="predicted"/>
<evidence type="ECO:0000313" key="3">
    <source>
        <dbReference type="Proteomes" id="UP000676456"/>
    </source>
</evidence>
<dbReference type="Proteomes" id="UP000676456">
    <property type="component" value="Unassembled WGS sequence"/>
</dbReference>
<feature type="coiled-coil region" evidence="1">
    <location>
        <begin position="88"/>
        <end position="133"/>
    </location>
</feature>